<evidence type="ECO:0000256" key="10">
    <source>
        <dbReference type="ARBA" id="ARBA00022679"/>
    </source>
</evidence>
<dbReference type="RefSeq" id="WP_181376290.1">
    <property type="nucleotide sequence ID" value="NZ_BDOQ01000014.1"/>
</dbReference>
<dbReference type="NCBIfam" id="NF005589">
    <property type="entry name" value="PRK07314.1"/>
    <property type="match status" value="1"/>
</dbReference>
<accession>A0A2R5FC96</accession>
<dbReference type="InterPro" id="IPR017568">
    <property type="entry name" value="3-oxoacyl-ACP_synth-2"/>
</dbReference>
<dbReference type="Gene3D" id="3.40.47.10">
    <property type="match status" value="1"/>
</dbReference>
<evidence type="ECO:0000256" key="5">
    <source>
        <dbReference type="ARBA" id="ARBA00014657"/>
    </source>
</evidence>
<evidence type="ECO:0000256" key="19">
    <source>
        <dbReference type="PIRNR" id="PIRNR000447"/>
    </source>
</evidence>
<keyword evidence="17 19" id="KW-0012">Acyltransferase</keyword>
<keyword evidence="15" id="KW-0472">Membrane</keyword>
<gene>
    <name evidence="23" type="primary">fabF</name>
    <name evidence="23" type="ORF">NMK_2781</name>
</gene>
<evidence type="ECO:0000313" key="23">
    <source>
        <dbReference type="EMBL" id="GBG15178.1"/>
    </source>
</evidence>
<comment type="caution">
    <text evidence="23">The sequence shown here is derived from an EMBL/GenBank/DDBJ whole genome shotgun (WGS) entry which is preliminary data.</text>
</comment>
<comment type="catalytic activity">
    <reaction evidence="19">
        <text>(9Z)-hexadecenoyl-[ACP] + malonyl-[ACP] + H(+) = 3-oxo-(11Z)-octadecenoyl-[ACP] + holo-[ACP] + CO2</text>
        <dbReference type="Rhea" id="RHEA:55040"/>
        <dbReference type="Rhea" id="RHEA-COMP:9623"/>
        <dbReference type="Rhea" id="RHEA-COMP:9685"/>
        <dbReference type="Rhea" id="RHEA-COMP:10800"/>
        <dbReference type="Rhea" id="RHEA-COMP:14074"/>
        <dbReference type="ChEBI" id="CHEBI:15378"/>
        <dbReference type="ChEBI" id="CHEBI:16526"/>
        <dbReference type="ChEBI" id="CHEBI:64479"/>
        <dbReference type="ChEBI" id="CHEBI:78449"/>
        <dbReference type="ChEBI" id="CHEBI:83989"/>
        <dbReference type="ChEBI" id="CHEBI:138538"/>
        <dbReference type="EC" id="2.3.1.179"/>
    </reaction>
</comment>
<evidence type="ECO:0000256" key="3">
    <source>
        <dbReference type="ARBA" id="ARBA00008467"/>
    </source>
</evidence>
<evidence type="ECO:0000256" key="14">
    <source>
        <dbReference type="ARBA" id="ARBA00023098"/>
    </source>
</evidence>
<dbReference type="EMBL" id="BDOQ01000014">
    <property type="protein sequence ID" value="GBG15178.1"/>
    <property type="molecule type" value="Genomic_DNA"/>
</dbReference>
<evidence type="ECO:0000256" key="20">
    <source>
        <dbReference type="PIRSR" id="PIRSR000447-1"/>
    </source>
</evidence>
<evidence type="ECO:0000256" key="12">
    <source>
        <dbReference type="ARBA" id="ARBA00022832"/>
    </source>
</evidence>
<dbReference type="GO" id="GO:0006633">
    <property type="term" value="P:fatty acid biosynthetic process"/>
    <property type="evidence" value="ECO:0007669"/>
    <property type="project" value="UniProtKB-UniPathway"/>
</dbReference>
<evidence type="ECO:0000313" key="24">
    <source>
        <dbReference type="Proteomes" id="UP000245081"/>
    </source>
</evidence>
<dbReference type="InterPro" id="IPR016039">
    <property type="entry name" value="Thiolase-like"/>
</dbReference>
<dbReference type="Pfam" id="PF02801">
    <property type="entry name" value="Ketoacyl-synt_C"/>
    <property type="match status" value="1"/>
</dbReference>
<comment type="pathway">
    <text evidence="2 19">Lipid metabolism; fatty acid biosynthesis.</text>
</comment>
<dbReference type="Proteomes" id="UP000245081">
    <property type="component" value="Unassembled WGS sequence"/>
</dbReference>
<dbReference type="GO" id="GO:0004315">
    <property type="term" value="F:3-oxoacyl-[acyl-carrier-protein] synthase activity"/>
    <property type="evidence" value="ECO:0007669"/>
    <property type="project" value="UniProtKB-EC"/>
</dbReference>
<keyword evidence="24" id="KW-1185">Reference proteome</keyword>
<organism evidence="23 24">
    <name type="scientific">Novimethylophilus kurashikiensis</name>
    <dbReference type="NCBI Taxonomy" id="1825523"/>
    <lineage>
        <taxon>Bacteria</taxon>
        <taxon>Pseudomonadati</taxon>
        <taxon>Pseudomonadota</taxon>
        <taxon>Betaproteobacteria</taxon>
        <taxon>Nitrosomonadales</taxon>
        <taxon>Methylophilaceae</taxon>
        <taxon>Novimethylophilus</taxon>
    </lineage>
</organism>
<evidence type="ECO:0000256" key="16">
    <source>
        <dbReference type="ARBA" id="ARBA00023160"/>
    </source>
</evidence>
<evidence type="ECO:0000256" key="15">
    <source>
        <dbReference type="ARBA" id="ARBA00023136"/>
    </source>
</evidence>
<evidence type="ECO:0000259" key="22">
    <source>
        <dbReference type="PROSITE" id="PS52004"/>
    </source>
</evidence>
<dbReference type="CDD" id="cd00834">
    <property type="entry name" value="KAS_I_II"/>
    <property type="match status" value="1"/>
</dbReference>
<keyword evidence="12" id="KW-0276">Fatty acid metabolism</keyword>
<evidence type="ECO:0000256" key="6">
    <source>
        <dbReference type="ARBA" id="ARBA00022458"/>
    </source>
</evidence>
<keyword evidence="7" id="KW-1003">Cell membrane</keyword>
<dbReference type="GO" id="GO:0005886">
    <property type="term" value="C:plasma membrane"/>
    <property type="evidence" value="ECO:0007669"/>
    <property type="project" value="UniProtKB-SubCell"/>
</dbReference>
<keyword evidence="8 19" id="KW-0444">Lipid biosynthesis</keyword>
<dbReference type="InterPro" id="IPR014030">
    <property type="entry name" value="Ketoacyl_synth_N"/>
</dbReference>
<keyword evidence="16 19" id="KW-0275">Fatty acid biosynthesis</keyword>
<dbReference type="PROSITE" id="PS00606">
    <property type="entry name" value="KS3_1"/>
    <property type="match status" value="1"/>
</dbReference>
<keyword evidence="11" id="KW-0812">Transmembrane</keyword>
<dbReference type="PANTHER" id="PTHR11712:SF352">
    <property type="entry name" value="3-OXOACYL-[ACYL-CARRIER-PROTEIN] SYNTHASE"/>
    <property type="match status" value="1"/>
</dbReference>
<keyword evidence="6" id="KW-0536">Nodulation</keyword>
<sequence length="412" mass="42865">MTIRRVAVTGLGIVSPLGNTPDEFFSGLMAGKSGIGRLKADFVDRLDTKIAAQCEFDALAHFGKHKSSTLDRVSQFALYAASQAIADAGLDLESEDKSRIGVYLGTGMGGAASVEEGYVRLYRDGAERLKPFTVLMAMNNAAASAIGLEYGLTGSNLTFSTACSSSSVSIGEAFQQVRHGYADVMLAGGAEALLTFGTIKAWEALRALASEDKDDPAASCKPFAGNRTGLVLGEGAAIVVLEDMERAKARGATIYAELSGYGSGNDCSHITQPSPEGQARAIRAALQCAGLKPEDIGYINAHGTATPLNDPAETAAIKLAFGEHAPKIPVSSTKSMHGHIMGATAAVEFVACVQALRNGAVPPTMNLNTPDPACDLDYVPNKGRTNVPLRHVMSNSFAFGGTSGVLIASKAD</sequence>
<dbReference type="InterPro" id="IPR014031">
    <property type="entry name" value="Ketoacyl_synth_C"/>
</dbReference>
<evidence type="ECO:0000256" key="11">
    <source>
        <dbReference type="ARBA" id="ARBA00022692"/>
    </source>
</evidence>
<evidence type="ECO:0000256" key="21">
    <source>
        <dbReference type="RuleBase" id="RU003694"/>
    </source>
</evidence>
<comment type="function">
    <text evidence="18">Proposed to synthesize NOD factor fatty acyl chain. Involved in the synthesis of a highly unsaturated fatty acid moiety, which forms part of a lipo-oligosaccharide that is responsible for host specificity.</text>
</comment>
<dbReference type="PROSITE" id="PS52004">
    <property type="entry name" value="KS3_2"/>
    <property type="match status" value="1"/>
</dbReference>
<dbReference type="FunFam" id="3.40.47.10:FF:000018">
    <property type="entry name" value="3-oxoacyl-[acyl-carrier-protein] synthase 2"/>
    <property type="match status" value="1"/>
</dbReference>
<keyword evidence="10 19" id="KW-0808">Transferase</keyword>
<protein>
    <recommendedName>
        <fullName evidence="5 19">3-oxoacyl-[acyl-carrier-protein] synthase 2</fullName>
        <ecNumber evidence="4 19">2.3.1.179</ecNumber>
    </recommendedName>
</protein>
<evidence type="ECO:0000256" key="8">
    <source>
        <dbReference type="ARBA" id="ARBA00022516"/>
    </source>
</evidence>
<dbReference type="InterPro" id="IPR000794">
    <property type="entry name" value="Beta-ketoacyl_synthase"/>
</dbReference>
<evidence type="ECO:0000256" key="13">
    <source>
        <dbReference type="ARBA" id="ARBA00022989"/>
    </source>
</evidence>
<comment type="catalytic activity">
    <reaction evidence="19">
        <text>a fatty acyl-[ACP] + malonyl-[ACP] + H(+) = a 3-oxoacyl-[ACP] + holo-[ACP] + CO2</text>
        <dbReference type="Rhea" id="RHEA:22836"/>
        <dbReference type="Rhea" id="RHEA-COMP:9623"/>
        <dbReference type="Rhea" id="RHEA-COMP:9685"/>
        <dbReference type="Rhea" id="RHEA-COMP:9916"/>
        <dbReference type="Rhea" id="RHEA-COMP:14125"/>
        <dbReference type="ChEBI" id="CHEBI:15378"/>
        <dbReference type="ChEBI" id="CHEBI:16526"/>
        <dbReference type="ChEBI" id="CHEBI:64479"/>
        <dbReference type="ChEBI" id="CHEBI:78449"/>
        <dbReference type="ChEBI" id="CHEBI:78776"/>
        <dbReference type="ChEBI" id="CHEBI:138651"/>
    </reaction>
</comment>
<keyword evidence="13" id="KW-1133">Transmembrane helix</keyword>
<dbReference type="InterPro" id="IPR018201">
    <property type="entry name" value="Ketoacyl_synth_AS"/>
</dbReference>
<proteinExistence type="inferred from homology"/>
<dbReference type="UniPathway" id="UPA00094"/>
<dbReference type="SUPFAM" id="SSF53901">
    <property type="entry name" value="Thiolase-like"/>
    <property type="match status" value="2"/>
</dbReference>
<feature type="active site" description="For beta-ketoacyl synthase activity" evidence="20">
    <location>
        <position position="163"/>
    </location>
</feature>
<keyword evidence="14" id="KW-0443">Lipid metabolism</keyword>
<evidence type="ECO:0000256" key="9">
    <source>
        <dbReference type="ARBA" id="ARBA00022519"/>
    </source>
</evidence>
<evidence type="ECO:0000256" key="17">
    <source>
        <dbReference type="ARBA" id="ARBA00023315"/>
    </source>
</evidence>
<dbReference type="EC" id="2.3.1.179" evidence="4 19"/>
<dbReference type="PANTHER" id="PTHR11712">
    <property type="entry name" value="POLYKETIDE SYNTHASE-RELATED"/>
    <property type="match status" value="1"/>
</dbReference>
<comment type="function">
    <text evidence="19">Involved in the type II fatty acid elongation cycle. Catalyzes the elongation of a wide range of acyl-ACP by the addition of two carbons from malonyl-ACP to an acyl acceptor. Can efficiently catalyze the conversion of palmitoleoyl-ACP (cis-hexadec-9-enoyl-ACP) to cis-vaccenoyl-ACP (cis-octadec-11-enoyl-ACP), an essential step in the thermal regulation of fatty acid composition.</text>
</comment>
<dbReference type="AlphaFoldDB" id="A0A2R5FC96"/>
<keyword evidence="9" id="KW-0997">Cell inner membrane</keyword>
<evidence type="ECO:0000256" key="7">
    <source>
        <dbReference type="ARBA" id="ARBA00022475"/>
    </source>
</evidence>
<evidence type="ECO:0000256" key="2">
    <source>
        <dbReference type="ARBA" id="ARBA00005194"/>
    </source>
</evidence>
<dbReference type="Pfam" id="PF00109">
    <property type="entry name" value="ketoacyl-synt"/>
    <property type="match status" value="1"/>
</dbReference>
<dbReference type="SMART" id="SM00825">
    <property type="entry name" value="PKS_KS"/>
    <property type="match status" value="1"/>
</dbReference>
<evidence type="ECO:0000256" key="18">
    <source>
        <dbReference type="ARBA" id="ARBA00037576"/>
    </source>
</evidence>
<feature type="domain" description="Ketosynthase family 3 (KS3)" evidence="22">
    <location>
        <begin position="3"/>
        <end position="410"/>
    </location>
</feature>
<evidence type="ECO:0000256" key="1">
    <source>
        <dbReference type="ARBA" id="ARBA00004533"/>
    </source>
</evidence>
<name>A0A2R5FC96_9PROT</name>
<evidence type="ECO:0000256" key="4">
    <source>
        <dbReference type="ARBA" id="ARBA00012356"/>
    </source>
</evidence>
<comment type="similarity">
    <text evidence="3 19 21">Belongs to the thiolase-like superfamily. Beta-ketoacyl-ACP synthases family.</text>
</comment>
<dbReference type="PIRSF" id="PIRSF000447">
    <property type="entry name" value="KAS_II"/>
    <property type="match status" value="1"/>
</dbReference>
<reference evidence="23 24" key="1">
    <citation type="journal article" date="2018" name="Environ. Microbiol.">
        <title>Isolation and genomic characterization of Novimethylophilus kurashikiensis gen. nov. sp. nov., a new lanthanide-dependent methylotrophic species of Methylophilaceae.</title>
        <authorList>
            <person name="Lv H."/>
            <person name="Sahin N."/>
            <person name="Tani A."/>
        </authorList>
    </citation>
    <scope>NUCLEOTIDE SEQUENCE [LARGE SCALE GENOMIC DNA]</scope>
    <source>
        <strain evidence="23 24">La2-4</strain>
    </source>
</reference>
<dbReference type="InterPro" id="IPR020841">
    <property type="entry name" value="PKS_Beta-ketoAc_synthase_dom"/>
</dbReference>
<comment type="subcellular location">
    <subcellularLocation>
        <location evidence="1">Cell inner membrane</location>
    </subcellularLocation>
</comment>